<dbReference type="InterPro" id="IPR008862">
    <property type="entry name" value="Tcp11"/>
</dbReference>
<reference evidence="3" key="1">
    <citation type="submission" date="2022-07" db="EMBL/GenBank/DDBJ databases">
        <title>Genome Sequence of Physisporinus lineatus.</title>
        <authorList>
            <person name="Buettner E."/>
        </authorList>
    </citation>
    <scope>NUCLEOTIDE SEQUENCE</scope>
    <source>
        <strain evidence="3">VT162</strain>
    </source>
</reference>
<keyword evidence="4" id="KW-1185">Reference proteome</keyword>
<evidence type="ECO:0000256" key="1">
    <source>
        <dbReference type="ARBA" id="ARBA00010954"/>
    </source>
</evidence>
<evidence type="ECO:0000313" key="4">
    <source>
        <dbReference type="Proteomes" id="UP001212997"/>
    </source>
</evidence>
<gene>
    <name evidence="3" type="ORF">NLI96_g1792</name>
</gene>
<dbReference type="EMBL" id="JANAWD010000036">
    <property type="protein sequence ID" value="KAJ3489937.1"/>
    <property type="molecule type" value="Genomic_DNA"/>
</dbReference>
<feature type="region of interest" description="Disordered" evidence="2">
    <location>
        <begin position="1"/>
        <end position="23"/>
    </location>
</feature>
<dbReference type="AlphaFoldDB" id="A0AAD5YH62"/>
<sequence length="561" mass="62612">MGSRQPGDTGVTPTSTFHIPSPSSLPFRPLRVTTTNNGVMSHEMIKALDYGQFLHVLATEPGKVVPPGKSLASAFLRLNSEPLPSLPSTRDGPLTIEKQVENMVYRAFWDEALQALSDPTPSIQLARLQGFYQDLHVALKSLLTPQHPVLTTFSSPLSPTPSPLRSAVTHLCEALRSLRQKCAPVRDEMVDGLLSKLEDPPNTQLPSVIVDVVRSMLELADIMKDDLTEVVLGSVGEEHLEAVVRCNARDEEKALVLKFWGLSGAKDVWIRWIYDYESPPSAPPPSQGLRRLWVSRLLTALTTNVPIIVEIPIDPVVPSSEGGTEPNPLSDLPPSPKPSAAILPPFFMMASSTLWYLQNSIQMVVILACLRSLVRLPNNATSNTPEYDFINRVWTILQSVLGDRGRSEVTLDNLADEVVRIRQRSGAPLDTNEEARLRDAVRRIIDIDNQVFLLLQKRLMEALKDRLAPELPLSPKRVERVAPNVLHTGRRRTKHSMNSMKLILEEYDVNDRPNPPREEQPLIAKGFEDPNVVGYVTDLVKRLRGCIDWVEWVWSEEMAIA</sequence>
<dbReference type="Proteomes" id="UP001212997">
    <property type="component" value="Unassembled WGS sequence"/>
</dbReference>
<dbReference type="Pfam" id="PF05794">
    <property type="entry name" value="Tcp11"/>
    <property type="match status" value="1"/>
</dbReference>
<comment type="caution">
    <text evidence="3">The sequence shown here is derived from an EMBL/GenBank/DDBJ whole genome shotgun (WGS) entry which is preliminary data.</text>
</comment>
<comment type="similarity">
    <text evidence="1">Belongs to the TCP11 family.</text>
</comment>
<organism evidence="3 4">
    <name type="scientific">Meripilus lineatus</name>
    <dbReference type="NCBI Taxonomy" id="2056292"/>
    <lineage>
        <taxon>Eukaryota</taxon>
        <taxon>Fungi</taxon>
        <taxon>Dikarya</taxon>
        <taxon>Basidiomycota</taxon>
        <taxon>Agaricomycotina</taxon>
        <taxon>Agaricomycetes</taxon>
        <taxon>Polyporales</taxon>
        <taxon>Meripilaceae</taxon>
        <taxon>Meripilus</taxon>
    </lineage>
</organism>
<proteinExistence type="inferred from homology"/>
<accession>A0AAD5YH62</accession>
<evidence type="ECO:0000256" key="2">
    <source>
        <dbReference type="SAM" id="MobiDB-lite"/>
    </source>
</evidence>
<evidence type="ECO:0000313" key="3">
    <source>
        <dbReference type="EMBL" id="KAJ3489937.1"/>
    </source>
</evidence>
<protein>
    <submittedName>
        <fullName evidence="3">Uncharacterized protein</fullName>
    </submittedName>
</protein>
<name>A0AAD5YH62_9APHY</name>